<dbReference type="PANTHER" id="PTHR45588:SF1">
    <property type="entry name" value="WW DOMAIN-CONTAINING PROTEIN"/>
    <property type="match status" value="1"/>
</dbReference>
<proteinExistence type="predicted"/>
<evidence type="ECO:0008006" key="2">
    <source>
        <dbReference type="Google" id="ProtNLM"/>
    </source>
</evidence>
<evidence type="ECO:0000313" key="1">
    <source>
        <dbReference type="EMBL" id="SVA72386.1"/>
    </source>
</evidence>
<name>A0A381Y5K9_9ZZZZ</name>
<organism evidence="1">
    <name type="scientific">marine metagenome</name>
    <dbReference type="NCBI Taxonomy" id="408172"/>
    <lineage>
        <taxon>unclassified sequences</taxon>
        <taxon>metagenomes</taxon>
        <taxon>ecological metagenomes</taxon>
    </lineage>
</organism>
<dbReference type="PANTHER" id="PTHR45588">
    <property type="entry name" value="TPR DOMAIN-CONTAINING PROTEIN"/>
    <property type="match status" value="1"/>
</dbReference>
<dbReference type="InterPro" id="IPR011990">
    <property type="entry name" value="TPR-like_helical_dom_sf"/>
</dbReference>
<sequence length="522" mass="57859">MKRICFYLLTAVLILSADSASAQFENVGTIKFVTSGSTEAQQHFLRGVAILHSFGFKQAREEFQAAQKIEPEFAMAYWGEALSYNHPLFTQQDIESPRKALARLAATRAQRVAMAPTEKERGFLVAVETLFGEGSYTERAVGYMEQMRSLYERFPEESEVAAYYALSMLSASNATQDKSQRLNVRAGAIALKLFQDNRNHPGAAHYTIHAFDNPVHAPLALDAAYRFSEIAPAVSHARHMPTHIFIQHGMWDRVSMNNQSAYDVSRELWKPGDSIGDGVHSLDWGQYGDLQRGDYAKAREWISVLQAISEESGNPAMGVGTISRLKARYVVETEKWQVAPVTNDLPPHELLAIGLSASRTGNQDILKQVETELASVAENSNRGGNGGNYTKISSRQVSALVKVHEGQAAAALALLDEAEGILLSMRPPNGPASPIKPLHELYGEILLELGQPDDAIEKFSTSLLRLPNRPRSLLGLARGYAKTGDYENARVQYAKLAEVWSGRDEFVEMQEVRRFLETTDDQ</sequence>
<accession>A0A381Y5K9</accession>
<dbReference type="SUPFAM" id="SSF48452">
    <property type="entry name" value="TPR-like"/>
    <property type="match status" value="1"/>
</dbReference>
<dbReference type="Gene3D" id="1.25.40.10">
    <property type="entry name" value="Tetratricopeptide repeat domain"/>
    <property type="match status" value="1"/>
</dbReference>
<gene>
    <name evidence="1" type="ORF">METZ01_LOCUS125240</name>
</gene>
<dbReference type="EMBL" id="UINC01017456">
    <property type="protein sequence ID" value="SVA72386.1"/>
    <property type="molecule type" value="Genomic_DNA"/>
</dbReference>
<reference evidence="1" key="1">
    <citation type="submission" date="2018-05" db="EMBL/GenBank/DDBJ databases">
        <authorList>
            <person name="Lanie J.A."/>
            <person name="Ng W.-L."/>
            <person name="Kazmierczak K.M."/>
            <person name="Andrzejewski T.M."/>
            <person name="Davidsen T.M."/>
            <person name="Wayne K.J."/>
            <person name="Tettelin H."/>
            <person name="Glass J.I."/>
            <person name="Rusch D."/>
            <person name="Podicherti R."/>
            <person name="Tsui H.-C.T."/>
            <person name="Winkler M.E."/>
        </authorList>
    </citation>
    <scope>NUCLEOTIDE SEQUENCE</scope>
</reference>
<protein>
    <recommendedName>
        <fullName evidence="2">Tetratricopeptide repeat-like domain-containing protein</fullName>
    </recommendedName>
</protein>
<dbReference type="AlphaFoldDB" id="A0A381Y5K9"/>